<evidence type="ECO:0000313" key="2">
    <source>
        <dbReference type="EMBL" id="KKR41033.1"/>
    </source>
</evidence>
<evidence type="ECO:0000313" key="3">
    <source>
        <dbReference type="Proteomes" id="UP000034072"/>
    </source>
</evidence>
<proteinExistence type="predicted"/>
<dbReference type="AlphaFoldDB" id="A0A0G0QLM0"/>
<keyword evidence="1" id="KW-1133">Transmembrane helix</keyword>
<dbReference type="EMBL" id="LBXZ01000002">
    <property type="protein sequence ID" value="KKR41033.1"/>
    <property type="molecule type" value="Genomic_DNA"/>
</dbReference>
<organism evidence="2 3">
    <name type="scientific">Candidatus Yanofskybacteria bacterium GW2011_GWE2_40_11</name>
    <dbReference type="NCBI Taxonomy" id="1619033"/>
    <lineage>
        <taxon>Bacteria</taxon>
        <taxon>Candidatus Yanofskyibacteriota</taxon>
    </lineage>
</organism>
<feature type="transmembrane region" description="Helical" evidence="1">
    <location>
        <begin position="13"/>
        <end position="31"/>
    </location>
</feature>
<gene>
    <name evidence="2" type="ORF">UT75_C0002G0070</name>
</gene>
<name>A0A0G0QLM0_9BACT</name>
<keyword evidence="1" id="KW-0472">Membrane</keyword>
<protein>
    <submittedName>
        <fullName evidence="2">Uncharacterized protein</fullName>
    </submittedName>
</protein>
<comment type="caution">
    <text evidence="2">The sequence shown here is derived from an EMBL/GenBank/DDBJ whole genome shotgun (WGS) entry which is preliminary data.</text>
</comment>
<reference evidence="2 3" key="1">
    <citation type="journal article" date="2015" name="Nature">
        <title>rRNA introns, odd ribosomes, and small enigmatic genomes across a large radiation of phyla.</title>
        <authorList>
            <person name="Brown C.T."/>
            <person name="Hug L.A."/>
            <person name="Thomas B.C."/>
            <person name="Sharon I."/>
            <person name="Castelle C.J."/>
            <person name="Singh A."/>
            <person name="Wilkins M.J."/>
            <person name="Williams K.H."/>
            <person name="Banfield J.F."/>
        </authorList>
    </citation>
    <scope>NUCLEOTIDE SEQUENCE [LARGE SCALE GENOMIC DNA]</scope>
</reference>
<keyword evidence="1" id="KW-0812">Transmembrane</keyword>
<accession>A0A0G0QLM0</accession>
<dbReference type="Proteomes" id="UP000034072">
    <property type="component" value="Unassembled WGS sequence"/>
</dbReference>
<sequence length="61" mass="6706">MPSYVYIFCGEDILWQAVLTISIAIVALIIVGGRGQDFIDSIHSAYNGEYLLMSLVIAMPL</sequence>
<evidence type="ECO:0000256" key="1">
    <source>
        <dbReference type="SAM" id="Phobius"/>
    </source>
</evidence>